<evidence type="ECO:0000313" key="2">
    <source>
        <dbReference type="EMBL" id="KAG7087841.1"/>
    </source>
</evidence>
<evidence type="ECO:0000256" key="1">
    <source>
        <dbReference type="SAM" id="SignalP"/>
    </source>
</evidence>
<proteinExistence type="predicted"/>
<dbReference type="KEGG" id="more:E1B28_013779"/>
<dbReference type="OrthoDB" id="2269034at2759"/>
<dbReference type="EMBL" id="CM032189">
    <property type="protein sequence ID" value="KAG7087841.1"/>
    <property type="molecule type" value="Genomic_DNA"/>
</dbReference>
<gene>
    <name evidence="2" type="ORF">E1B28_013779</name>
</gene>
<dbReference type="RefSeq" id="XP_043004312.1">
    <property type="nucleotide sequence ID" value="XM_043158957.1"/>
</dbReference>
<feature type="chain" id="PRO_5040438963" description="F-box domain-containing protein" evidence="1">
    <location>
        <begin position="18"/>
        <end position="556"/>
    </location>
</feature>
<dbReference type="AlphaFoldDB" id="A0A9P7UPC6"/>
<dbReference type="GeneID" id="66082854"/>
<keyword evidence="1" id="KW-0732">Signal</keyword>
<evidence type="ECO:0000313" key="3">
    <source>
        <dbReference type="Proteomes" id="UP001049176"/>
    </source>
</evidence>
<dbReference type="Gene3D" id="3.80.10.10">
    <property type="entry name" value="Ribonuclease Inhibitor"/>
    <property type="match status" value="1"/>
</dbReference>
<keyword evidence="3" id="KW-1185">Reference proteome</keyword>
<feature type="signal peptide" evidence="1">
    <location>
        <begin position="1"/>
        <end position="17"/>
    </location>
</feature>
<reference evidence="2" key="1">
    <citation type="journal article" date="2021" name="Genome Biol. Evol.">
        <title>The assembled and annotated genome of the fairy-ring fungus Marasmius oreades.</title>
        <authorList>
            <person name="Hiltunen M."/>
            <person name="Ament-Velasquez S.L."/>
            <person name="Johannesson H."/>
        </authorList>
    </citation>
    <scope>NUCLEOTIDE SEQUENCE</scope>
    <source>
        <strain evidence="2">03SP1</strain>
    </source>
</reference>
<protein>
    <recommendedName>
        <fullName evidence="4">F-box domain-containing protein</fullName>
    </recommendedName>
</protein>
<evidence type="ECO:0008006" key="4">
    <source>
        <dbReference type="Google" id="ProtNLM"/>
    </source>
</evidence>
<dbReference type="SUPFAM" id="SSF52047">
    <property type="entry name" value="RNI-like"/>
    <property type="match status" value="1"/>
</dbReference>
<comment type="caution">
    <text evidence="2">The sequence shown here is derived from an EMBL/GenBank/DDBJ whole genome shotgun (WGS) entry which is preliminary data.</text>
</comment>
<organism evidence="2 3">
    <name type="scientific">Marasmius oreades</name>
    <name type="common">fairy-ring Marasmius</name>
    <dbReference type="NCBI Taxonomy" id="181124"/>
    <lineage>
        <taxon>Eukaryota</taxon>
        <taxon>Fungi</taxon>
        <taxon>Dikarya</taxon>
        <taxon>Basidiomycota</taxon>
        <taxon>Agaricomycotina</taxon>
        <taxon>Agaricomycetes</taxon>
        <taxon>Agaricomycetidae</taxon>
        <taxon>Agaricales</taxon>
        <taxon>Marasmiineae</taxon>
        <taxon>Marasmiaceae</taxon>
        <taxon>Marasmius</taxon>
    </lineage>
</organism>
<name>A0A9P7UPC6_9AGAR</name>
<dbReference type="InterPro" id="IPR032675">
    <property type="entry name" value="LRR_dom_sf"/>
</dbReference>
<dbReference type="Proteomes" id="UP001049176">
    <property type="component" value="Chromosome 9"/>
</dbReference>
<accession>A0A9P7UPC6</accession>
<sequence length="556" mass="62898">MTYLIRLVLRSAQCSLSLLCTSITLYRMNDHLPSDCTATDTSPVHRVPPEVLSLIFTFAVDSNYFGRRKFPRRVEASSLTKICSRWRSIALETPEIWARISIRDDFFSSVYATRVEQGRLKLCIGRANSFPLSVRLDIEAAVSTDINVIHRPNIEGHTTFLRLLTARSVWGSLVINMTDIQRVDLCRAVIEMIKDNLQFIRRLEVQFANSMEDMDLLHIWQGIDTFPKLQYLDLHHSREKFPSASAKTFMTVDTSIFPYQQLTHISLNLNGRPEETLQVLQLSPNLVFAHIHCYLPQNFSPETTHIPSISLLSLKTLTLDTFQDRSQSKLGVPTLIGALLTPSLNSLSVSWRASDPDEEDLSLISTGLLDLFARSGVSTSLRKLGLFVNGIGTSSPTAWISLLEVLTGLEELQIEISENNRVEVDASAFLQRLAKEHDGRAPRSRFLPNLKHLQIRYINHAIFTYGGRPDRRAWLNGFETMVESRHSRGLRSVLLVIKCVTYEASDLGWNLERLERLQRDGRLAIRVLKAVTPFAKETLVELLGYGLAGSPMDPKP</sequence>